<feature type="domain" description="Protein kinase" evidence="2">
    <location>
        <begin position="221"/>
        <end position="562"/>
    </location>
</feature>
<sequence length="636" mass="72910">MGDNNALPKVIVSSSERPLDEAITEIAEEQGSRYTYEGDGLVPIVDIGDNTLGSLLRYYEIYGIDGRYWTPKLLRHILSRDRVEAEVKRTKQSWGDSDIQYFVDAVYPKDEITGTKSYLRIFALLVLAERVRDLAKFIRHGVCDEKLPIAIVQTRTQRLVYLERDKSKPLECFEGWSDNDKECFERNQWSVTAPFFDLTKERICKEFHLHHSTFRPWRKSEDSAALENCGAYGAVTLVEFHPTSHSFHNALTGIKLGRSRLAIKTLYDAKFNDEQQFRRELDQLKRFSGFVHEHLVTTLGAFKQGGQWNFIFPSAAYDLEKYLEQQNPPWNRRTVTWASKQLWGIMGALDTIHNPQHLHVSGKGEKRYGRHGDIKCDNILCFQVAGASDQYVLVISDFGLSDFNRDTSRSNIPNQRIPAVPGYRPPECDIKGGLVSRAYDIWTMGCLFLEFLTWLLGGPTCLKEFQHKRETTFITGSKNNIFFDLMTCEEEGPGVYVAQVKLEVTEWIQRLRRDKNCSRFIHDVLDLIQMEMLVVLENNEGQSSGKRSSSGELKDKLERIRLKCAKEGDGGYGTLGVTEDKDPLTVPAVEVALNEFATKMVLEQKPRLRDHKGKKKKSMLPDQFKEIDNWPDPKDG</sequence>
<protein>
    <submittedName>
        <fullName evidence="3">Kinase-like domain-containing protein</fullName>
    </submittedName>
</protein>
<dbReference type="PANTHER" id="PTHR24359">
    <property type="entry name" value="SERINE/THREONINE-PROTEIN KINASE SBK1"/>
    <property type="match status" value="1"/>
</dbReference>
<dbReference type="InterPro" id="IPR000719">
    <property type="entry name" value="Prot_kinase_dom"/>
</dbReference>
<gene>
    <name evidence="3" type="ORF">EDB81DRAFT_351752</name>
</gene>
<dbReference type="GO" id="GO:0005524">
    <property type="term" value="F:ATP binding"/>
    <property type="evidence" value="ECO:0007669"/>
    <property type="project" value="InterPro"/>
</dbReference>
<dbReference type="SMART" id="SM00220">
    <property type="entry name" value="S_TKc"/>
    <property type="match status" value="1"/>
</dbReference>
<keyword evidence="4" id="KW-1185">Reference proteome</keyword>
<organism evidence="3 4">
    <name type="scientific">Dactylonectria macrodidyma</name>
    <dbReference type="NCBI Taxonomy" id="307937"/>
    <lineage>
        <taxon>Eukaryota</taxon>
        <taxon>Fungi</taxon>
        <taxon>Dikarya</taxon>
        <taxon>Ascomycota</taxon>
        <taxon>Pezizomycotina</taxon>
        <taxon>Sordariomycetes</taxon>
        <taxon>Hypocreomycetidae</taxon>
        <taxon>Hypocreales</taxon>
        <taxon>Nectriaceae</taxon>
        <taxon>Dactylonectria</taxon>
    </lineage>
</organism>
<feature type="region of interest" description="Disordered" evidence="1">
    <location>
        <begin position="607"/>
        <end position="636"/>
    </location>
</feature>
<dbReference type="PROSITE" id="PS50011">
    <property type="entry name" value="PROTEIN_KINASE_DOM"/>
    <property type="match status" value="1"/>
</dbReference>
<keyword evidence="3" id="KW-0808">Transferase</keyword>
<evidence type="ECO:0000313" key="3">
    <source>
        <dbReference type="EMBL" id="KAH7161677.1"/>
    </source>
</evidence>
<evidence type="ECO:0000259" key="2">
    <source>
        <dbReference type="PROSITE" id="PS50011"/>
    </source>
</evidence>
<dbReference type="EMBL" id="JAGMUV010000004">
    <property type="protein sequence ID" value="KAH7161677.1"/>
    <property type="molecule type" value="Genomic_DNA"/>
</dbReference>
<dbReference type="OrthoDB" id="1046782at2759"/>
<dbReference type="SUPFAM" id="SSF56112">
    <property type="entry name" value="Protein kinase-like (PK-like)"/>
    <property type="match status" value="1"/>
</dbReference>
<dbReference type="Pfam" id="PF00069">
    <property type="entry name" value="Pkinase"/>
    <property type="match status" value="1"/>
</dbReference>
<dbReference type="Gene3D" id="3.30.200.20">
    <property type="entry name" value="Phosphorylase Kinase, domain 1"/>
    <property type="match status" value="1"/>
</dbReference>
<keyword evidence="3" id="KW-0418">Kinase</keyword>
<dbReference type="PANTHER" id="PTHR24359:SF37">
    <property type="entry name" value="PROTEIN KINASE DOMAIN-CONTAINING PROTEIN"/>
    <property type="match status" value="1"/>
</dbReference>
<comment type="caution">
    <text evidence="3">The sequence shown here is derived from an EMBL/GenBank/DDBJ whole genome shotgun (WGS) entry which is preliminary data.</text>
</comment>
<proteinExistence type="predicted"/>
<dbReference type="InterPro" id="IPR011009">
    <property type="entry name" value="Kinase-like_dom_sf"/>
</dbReference>
<name>A0A9P9JHI0_9HYPO</name>
<dbReference type="AlphaFoldDB" id="A0A9P9JHI0"/>
<accession>A0A9P9JHI0</accession>
<dbReference type="Proteomes" id="UP000738349">
    <property type="component" value="Unassembled WGS sequence"/>
</dbReference>
<feature type="compositionally biased region" description="Basic and acidic residues" evidence="1">
    <location>
        <begin position="623"/>
        <end position="636"/>
    </location>
</feature>
<evidence type="ECO:0000313" key="4">
    <source>
        <dbReference type="Proteomes" id="UP000738349"/>
    </source>
</evidence>
<evidence type="ECO:0000256" key="1">
    <source>
        <dbReference type="SAM" id="MobiDB-lite"/>
    </source>
</evidence>
<reference evidence="3" key="1">
    <citation type="journal article" date="2021" name="Nat. Commun.">
        <title>Genetic determinants of endophytism in the Arabidopsis root mycobiome.</title>
        <authorList>
            <person name="Mesny F."/>
            <person name="Miyauchi S."/>
            <person name="Thiergart T."/>
            <person name="Pickel B."/>
            <person name="Atanasova L."/>
            <person name="Karlsson M."/>
            <person name="Huettel B."/>
            <person name="Barry K.W."/>
            <person name="Haridas S."/>
            <person name="Chen C."/>
            <person name="Bauer D."/>
            <person name="Andreopoulos W."/>
            <person name="Pangilinan J."/>
            <person name="LaButti K."/>
            <person name="Riley R."/>
            <person name="Lipzen A."/>
            <person name="Clum A."/>
            <person name="Drula E."/>
            <person name="Henrissat B."/>
            <person name="Kohler A."/>
            <person name="Grigoriev I.V."/>
            <person name="Martin F.M."/>
            <person name="Hacquard S."/>
        </authorList>
    </citation>
    <scope>NUCLEOTIDE SEQUENCE</scope>
    <source>
        <strain evidence="3">MPI-CAGE-AT-0147</strain>
    </source>
</reference>
<dbReference type="GO" id="GO:0004674">
    <property type="term" value="F:protein serine/threonine kinase activity"/>
    <property type="evidence" value="ECO:0007669"/>
    <property type="project" value="TreeGrafter"/>
</dbReference>
<feature type="compositionally biased region" description="Basic residues" evidence="1">
    <location>
        <begin position="608"/>
        <end position="618"/>
    </location>
</feature>
<dbReference type="Gene3D" id="1.10.510.10">
    <property type="entry name" value="Transferase(Phosphotransferase) domain 1"/>
    <property type="match status" value="1"/>
</dbReference>